<evidence type="ECO:0000259" key="2">
    <source>
        <dbReference type="Pfam" id="PF07714"/>
    </source>
</evidence>
<dbReference type="Pfam" id="PF18038">
    <property type="entry name" value="FERM_N_2"/>
    <property type="match status" value="1"/>
</dbReference>
<sequence length="194" mass="21229">MSGDNSTLTWRSMSPTSSQSASSIWSPSQSRSSIRSPSQSELSVSTAKIIKVCFLSNSPNLGKNFKLVKCEEGWTVKQPMCLTAFTEIRSISCFCESEGRALLTVHTEAEQLGQYLVNKQELLSQATLTLFSLQICKALEYLESLSLVHSELQYLQQPQEGAVPRGRSASVSEPPPKAPESLSAHGLFANNKQV</sequence>
<gene>
    <name evidence="4" type="ORF">KC01_LOCUS26510</name>
</gene>
<dbReference type="InterPro" id="IPR001245">
    <property type="entry name" value="Ser-Thr/Tyr_kinase_cat_dom"/>
</dbReference>
<dbReference type="EMBL" id="OZ035844">
    <property type="protein sequence ID" value="CAL1598065.1"/>
    <property type="molecule type" value="Genomic_DNA"/>
</dbReference>
<dbReference type="InterPro" id="IPR011009">
    <property type="entry name" value="Kinase-like_dom_sf"/>
</dbReference>
<evidence type="ECO:0000313" key="4">
    <source>
        <dbReference type="EMBL" id="CAL1598065.1"/>
    </source>
</evidence>
<name>A0AAV2LCW2_KNICA</name>
<proteinExistence type="predicted"/>
<evidence type="ECO:0000256" key="1">
    <source>
        <dbReference type="SAM" id="MobiDB-lite"/>
    </source>
</evidence>
<dbReference type="Gene3D" id="3.10.20.90">
    <property type="entry name" value="Phosphatidylinositol 3-kinase Catalytic Subunit, Chain A, domain 1"/>
    <property type="match status" value="1"/>
</dbReference>
<dbReference type="Pfam" id="PF07714">
    <property type="entry name" value="PK_Tyr_Ser-Thr"/>
    <property type="match status" value="1"/>
</dbReference>
<feature type="compositionally biased region" description="Low complexity" evidence="1">
    <location>
        <begin position="11"/>
        <end position="37"/>
    </location>
</feature>
<dbReference type="SUPFAM" id="SSF56112">
    <property type="entry name" value="Protein kinase-like (PK-like)"/>
    <property type="match status" value="1"/>
</dbReference>
<evidence type="ECO:0000313" key="5">
    <source>
        <dbReference type="Proteomes" id="UP001497482"/>
    </source>
</evidence>
<feature type="domain" description="Focal adhesion kinase N-terminal" evidence="3">
    <location>
        <begin position="48"/>
        <end position="78"/>
    </location>
</feature>
<dbReference type="GO" id="GO:0004672">
    <property type="term" value="F:protein kinase activity"/>
    <property type="evidence" value="ECO:0007669"/>
    <property type="project" value="InterPro"/>
</dbReference>
<feature type="region of interest" description="Disordered" evidence="1">
    <location>
        <begin position="161"/>
        <end position="194"/>
    </location>
</feature>
<protein>
    <submittedName>
        <fullName evidence="4">Uncharacterized protein</fullName>
    </submittedName>
</protein>
<organism evidence="4 5">
    <name type="scientific">Knipowitschia caucasica</name>
    <name type="common">Caucasian dwarf goby</name>
    <name type="synonym">Pomatoschistus caucasicus</name>
    <dbReference type="NCBI Taxonomy" id="637954"/>
    <lineage>
        <taxon>Eukaryota</taxon>
        <taxon>Metazoa</taxon>
        <taxon>Chordata</taxon>
        <taxon>Craniata</taxon>
        <taxon>Vertebrata</taxon>
        <taxon>Euteleostomi</taxon>
        <taxon>Actinopterygii</taxon>
        <taxon>Neopterygii</taxon>
        <taxon>Teleostei</taxon>
        <taxon>Neoteleostei</taxon>
        <taxon>Acanthomorphata</taxon>
        <taxon>Gobiaria</taxon>
        <taxon>Gobiiformes</taxon>
        <taxon>Gobioidei</taxon>
        <taxon>Gobiidae</taxon>
        <taxon>Gobiinae</taxon>
        <taxon>Knipowitschia</taxon>
    </lineage>
</organism>
<accession>A0AAV2LCW2</accession>
<evidence type="ECO:0000259" key="3">
    <source>
        <dbReference type="Pfam" id="PF18038"/>
    </source>
</evidence>
<feature type="compositionally biased region" description="Polar residues" evidence="1">
    <location>
        <begin position="1"/>
        <end position="10"/>
    </location>
</feature>
<reference evidence="4 5" key="1">
    <citation type="submission" date="2024-04" db="EMBL/GenBank/DDBJ databases">
        <authorList>
            <person name="Waldvogel A.-M."/>
            <person name="Schoenle A."/>
        </authorList>
    </citation>
    <scope>NUCLEOTIDE SEQUENCE [LARGE SCALE GENOMIC DNA]</scope>
</reference>
<keyword evidence="5" id="KW-1185">Reference proteome</keyword>
<feature type="domain" description="Serine-threonine/tyrosine-protein kinase catalytic" evidence="2">
    <location>
        <begin position="89"/>
        <end position="152"/>
    </location>
</feature>
<feature type="region of interest" description="Disordered" evidence="1">
    <location>
        <begin position="1"/>
        <end position="37"/>
    </location>
</feature>
<dbReference type="InterPro" id="IPR041390">
    <property type="entry name" value="FADK_N"/>
</dbReference>
<dbReference type="Proteomes" id="UP001497482">
    <property type="component" value="Chromosome 22"/>
</dbReference>
<dbReference type="AlphaFoldDB" id="A0AAV2LCW2"/>